<feature type="region of interest" description="Disordered" evidence="6">
    <location>
        <begin position="554"/>
        <end position="589"/>
    </location>
</feature>
<keyword evidence="2" id="KW-0677">Repeat</keyword>
<protein>
    <submittedName>
        <fullName evidence="9">Transcriptional regulator CRZ1</fullName>
    </submittedName>
</protein>
<evidence type="ECO:0000259" key="7">
    <source>
        <dbReference type="PROSITE" id="PS50157"/>
    </source>
</evidence>
<dbReference type="PROSITE" id="PS50157">
    <property type="entry name" value="ZINC_FINGER_C2H2_2"/>
    <property type="match status" value="2"/>
</dbReference>
<proteinExistence type="predicted"/>
<dbReference type="Gene3D" id="3.40.50.10190">
    <property type="entry name" value="BRCT domain"/>
    <property type="match status" value="1"/>
</dbReference>
<dbReference type="GO" id="GO:0045944">
    <property type="term" value="P:positive regulation of transcription by RNA polymerase II"/>
    <property type="evidence" value="ECO:0007669"/>
    <property type="project" value="UniProtKB-ARBA"/>
</dbReference>
<evidence type="ECO:0000313" key="9">
    <source>
        <dbReference type="EMBL" id="WPH02689.1"/>
    </source>
</evidence>
<dbReference type="Gene3D" id="3.30.160.60">
    <property type="entry name" value="Classic Zinc Finger"/>
    <property type="match status" value="2"/>
</dbReference>
<dbReference type="GO" id="GO:0000978">
    <property type="term" value="F:RNA polymerase II cis-regulatory region sequence-specific DNA binding"/>
    <property type="evidence" value="ECO:0007669"/>
    <property type="project" value="TreeGrafter"/>
</dbReference>
<dbReference type="SUPFAM" id="SSF52113">
    <property type="entry name" value="BRCT domain"/>
    <property type="match status" value="1"/>
</dbReference>
<feature type="compositionally biased region" description="Polar residues" evidence="6">
    <location>
        <begin position="93"/>
        <end position="107"/>
    </location>
</feature>
<feature type="domain" description="C2H2-type" evidence="7">
    <location>
        <begin position="615"/>
        <end position="644"/>
    </location>
</feature>
<dbReference type="InterPro" id="IPR013087">
    <property type="entry name" value="Znf_C2H2_type"/>
</dbReference>
<accession>A0AAQ3M6R6</accession>
<feature type="compositionally biased region" description="Low complexity" evidence="6">
    <location>
        <begin position="66"/>
        <end position="76"/>
    </location>
</feature>
<dbReference type="SMART" id="SM00292">
    <property type="entry name" value="BRCT"/>
    <property type="match status" value="1"/>
</dbReference>
<evidence type="ECO:0000256" key="1">
    <source>
        <dbReference type="ARBA" id="ARBA00022723"/>
    </source>
</evidence>
<dbReference type="GO" id="GO:0005634">
    <property type="term" value="C:nucleus"/>
    <property type="evidence" value="ECO:0007669"/>
    <property type="project" value="UniProtKB-ARBA"/>
</dbReference>
<evidence type="ECO:0000256" key="3">
    <source>
        <dbReference type="ARBA" id="ARBA00022771"/>
    </source>
</evidence>
<dbReference type="AlphaFoldDB" id="A0AAQ3M6R6"/>
<dbReference type="PROSITE" id="PS50172">
    <property type="entry name" value="BRCT"/>
    <property type="match status" value="1"/>
</dbReference>
<dbReference type="GO" id="GO:0008270">
    <property type="term" value="F:zinc ion binding"/>
    <property type="evidence" value="ECO:0007669"/>
    <property type="project" value="UniProtKB-KW"/>
</dbReference>
<feature type="region of interest" description="Disordered" evidence="6">
    <location>
        <begin position="480"/>
        <end position="505"/>
    </location>
</feature>
<dbReference type="SMART" id="SM00355">
    <property type="entry name" value="ZnF_C2H2"/>
    <property type="match status" value="2"/>
</dbReference>
<keyword evidence="1" id="KW-0479">Metal-binding</keyword>
<evidence type="ECO:0000256" key="6">
    <source>
        <dbReference type="SAM" id="MobiDB-lite"/>
    </source>
</evidence>
<dbReference type="InterPro" id="IPR036236">
    <property type="entry name" value="Znf_C2H2_sf"/>
</dbReference>
<feature type="domain" description="BRCT" evidence="8">
    <location>
        <begin position="393"/>
        <end position="477"/>
    </location>
</feature>
<dbReference type="EMBL" id="CP138587">
    <property type="protein sequence ID" value="WPH02689.1"/>
    <property type="molecule type" value="Genomic_DNA"/>
</dbReference>
<evidence type="ECO:0000256" key="4">
    <source>
        <dbReference type="ARBA" id="ARBA00022833"/>
    </source>
</evidence>
<organism evidence="9 10">
    <name type="scientific">Acrodontium crateriforme</name>
    <dbReference type="NCBI Taxonomy" id="150365"/>
    <lineage>
        <taxon>Eukaryota</taxon>
        <taxon>Fungi</taxon>
        <taxon>Dikarya</taxon>
        <taxon>Ascomycota</taxon>
        <taxon>Pezizomycotina</taxon>
        <taxon>Dothideomycetes</taxon>
        <taxon>Dothideomycetidae</taxon>
        <taxon>Mycosphaerellales</taxon>
        <taxon>Teratosphaeriaceae</taxon>
        <taxon>Acrodontium</taxon>
    </lineage>
</organism>
<name>A0AAQ3M6R6_9PEZI</name>
<keyword evidence="10" id="KW-1185">Reference proteome</keyword>
<dbReference type="GO" id="GO:0000981">
    <property type="term" value="F:DNA-binding transcription factor activity, RNA polymerase II-specific"/>
    <property type="evidence" value="ECO:0007669"/>
    <property type="project" value="TreeGrafter"/>
</dbReference>
<reference evidence="9 10" key="1">
    <citation type="submission" date="2023-11" db="EMBL/GenBank/DDBJ databases">
        <title>An acidophilic fungus is an integral part of prey digestion in a carnivorous sundew plant.</title>
        <authorList>
            <person name="Tsai I.J."/>
        </authorList>
    </citation>
    <scope>NUCLEOTIDE SEQUENCE [LARGE SCALE GENOMIC DNA]</scope>
    <source>
        <strain evidence="9">169a</strain>
    </source>
</reference>
<evidence type="ECO:0000259" key="8">
    <source>
        <dbReference type="PROSITE" id="PS50172"/>
    </source>
</evidence>
<evidence type="ECO:0000256" key="5">
    <source>
        <dbReference type="PROSITE-ProRule" id="PRU00042"/>
    </source>
</evidence>
<dbReference type="InterPro" id="IPR050329">
    <property type="entry name" value="GLI_C2H2-zinc-finger"/>
</dbReference>
<dbReference type="InterPro" id="IPR001357">
    <property type="entry name" value="BRCT_dom"/>
</dbReference>
<gene>
    <name evidence="9" type="ORF">R9X50_00555500</name>
</gene>
<feature type="region of interest" description="Disordered" evidence="6">
    <location>
        <begin position="156"/>
        <end position="217"/>
    </location>
</feature>
<dbReference type="CDD" id="cd00027">
    <property type="entry name" value="BRCT"/>
    <property type="match status" value="1"/>
</dbReference>
<evidence type="ECO:0000256" key="2">
    <source>
        <dbReference type="ARBA" id="ARBA00022737"/>
    </source>
</evidence>
<feature type="region of interest" description="Disordered" evidence="6">
    <location>
        <begin position="256"/>
        <end position="287"/>
    </location>
</feature>
<dbReference type="Pfam" id="PF00533">
    <property type="entry name" value="BRCT"/>
    <property type="match status" value="1"/>
</dbReference>
<feature type="region of interest" description="Disordered" evidence="6">
    <location>
        <begin position="43"/>
        <end position="79"/>
    </location>
</feature>
<feature type="compositionally biased region" description="Low complexity" evidence="6">
    <location>
        <begin position="555"/>
        <end position="566"/>
    </location>
</feature>
<sequence>MFLKFLKFLKFFKFLKFLFLIFLIFNVDLNKAISSEVGKDNTELPEQLGLNDEPDRGRSHSPQRGSSSVRSEASSSPVRDMINERLEMANEARANQSNSTVQESSSPFRLGSPFANEYSEGSNNSIDLTHEMLGATEHPSGHVTLPNIGVLDPEDESVKSVHEANVPEPSSSTTIHGSVADDRETPRVVPVNPTGPTQPHTLSRQSPPSQPGGDLSSNIDIDLLDFLDQTFTDEPLKNAISYRLTNSQRARDDLSAGISNNSMQDTSSKVTEGFEPPNQLPRIQPPLGFKDPWTETNKELDEQALALSAKMTATNQISARHFTSYHPQSDAFGVGDYWLCCNVRLNTIAEVLRHVEDDIGASHAGDPHSKHKARMNKDIAQLTKDILMLRKEKKLPALHGLKICFAYFTAAMRECIIMEGAEYHEYMTPEVTHLIAIHATDPKCNAAGKLGIHIVTPKWLLESVQQGMALDESLYPPDELAKQDQQQQPADFPVGNMTNGNQSGPVVELLPGVSSTNPWIIPTKAQSNSVPKEVSDAEAKATIENFFARLKAQNVTEPTSSTPSTVSKKRTHSPDKPPPNKSARRKHACSTCGAVFQRSGTRDVHERTHSDEKLFQCTVEGCDEAFKQDNERVRHEKFQHGEKRFVCGGTLPSGVSWGCGKQFRRRDGLKEHHTKTEKGKACYKARVEIPLMTSSTPS</sequence>
<dbReference type="SUPFAM" id="SSF57667">
    <property type="entry name" value="beta-beta-alpha zinc fingers"/>
    <property type="match status" value="1"/>
</dbReference>
<dbReference type="Proteomes" id="UP001303373">
    <property type="component" value="Chromosome 8"/>
</dbReference>
<feature type="compositionally biased region" description="Polar residues" evidence="6">
    <location>
        <begin position="194"/>
        <end position="207"/>
    </location>
</feature>
<feature type="domain" description="C2H2-type" evidence="7">
    <location>
        <begin position="587"/>
        <end position="614"/>
    </location>
</feature>
<feature type="compositionally biased region" description="Polar residues" evidence="6">
    <location>
        <begin position="257"/>
        <end position="270"/>
    </location>
</feature>
<keyword evidence="4" id="KW-0862">Zinc</keyword>
<dbReference type="PANTHER" id="PTHR19818">
    <property type="entry name" value="ZINC FINGER PROTEIN ZIC AND GLI"/>
    <property type="match status" value="1"/>
</dbReference>
<keyword evidence="3 5" id="KW-0863">Zinc-finger</keyword>
<feature type="region of interest" description="Disordered" evidence="6">
    <location>
        <begin position="92"/>
        <end position="125"/>
    </location>
</feature>
<dbReference type="PANTHER" id="PTHR19818:SF139">
    <property type="entry name" value="PAIR-RULE PROTEIN ODD-PAIRED"/>
    <property type="match status" value="1"/>
</dbReference>
<dbReference type="InterPro" id="IPR036420">
    <property type="entry name" value="BRCT_dom_sf"/>
</dbReference>
<dbReference type="PROSITE" id="PS00028">
    <property type="entry name" value="ZINC_FINGER_C2H2_1"/>
    <property type="match status" value="2"/>
</dbReference>
<evidence type="ECO:0000313" key="10">
    <source>
        <dbReference type="Proteomes" id="UP001303373"/>
    </source>
</evidence>